<proteinExistence type="predicted"/>
<dbReference type="RefSeq" id="WP_344442974.1">
    <property type="nucleotide sequence ID" value="NZ_BAAALF010000066.1"/>
</dbReference>
<keyword evidence="3" id="KW-1185">Reference proteome</keyword>
<protein>
    <recommendedName>
        <fullName evidence="4">DUF4245 domain-containing protein</fullName>
    </recommendedName>
</protein>
<dbReference type="EMBL" id="BAAALF010000066">
    <property type="protein sequence ID" value="GAA1243992.1"/>
    <property type="molecule type" value="Genomic_DNA"/>
</dbReference>
<comment type="caution">
    <text evidence="2">The sequence shown here is derived from an EMBL/GenBank/DDBJ whole genome shotgun (WGS) entry which is preliminary data.</text>
</comment>
<reference evidence="2 3" key="1">
    <citation type="journal article" date="2019" name="Int. J. Syst. Evol. Microbiol.">
        <title>The Global Catalogue of Microorganisms (GCM) 10K type strain sequencing project: providing services to taxonomists for standard genome sequencing and annotation.</title>
        <authorList>
            <consortium name="The Broad Institute Genomics Platform"/>
            <consortium name="The Broad Institute Genome Sequencing Center for Infectious Disease"/>
            <person name="Wu L."/>
            <person name="Ma J."/>
        </authorList>
    </citation>
    <scope>NUCLEOTIDE SEQUENCE [LARGE SCALE GENOMIC DNA]</scope>
    <source>
        <strain evidence="2 3">JCM 13004</strain>
    </source>
</reference>
<keyword evidence="1" id="KW-0812">Transmembrane</keyword>
<feature type="transmembrane region" description="Helical" evidence="1">
    <location>
        <begin position="12"/>
        <end position="35"/>
    </location>
</feature>
<evidence type="ECO:0008006" key="4">
    <source>
        <dbReference type="Google" id="ProtNLM"/>
    </source>
</evidence>
<sequence>MTTQHTRPTGPGGGGCLAGLVIMIALGALIGLLLLEHGGPGGSGGRGTGHDPMSIDLPRTVEQKRALHRSEGFDDEPVSTFANIAGSGLHDIREGVYGDAPGSPTIWVVEVADNDDGKVGPWLAANAPSGDDVTTTAPRLRIAGTASCSHDRRDGRSMCTWYDENLFVLVTGPATPEAVQDVLLRVYDGTEH</sequence>
<keyword evidence="1" id="KW-0472">Membrane</keyword>
<evidence type="ECO:0000313" key="3">
    <source>
        <dbReference type="Proteomes" id="UP001500037"/>
    </source>
</evidence>
<keyword evidence="1" id="KW-1133">Transmembrane helix</keyword>
<organism evidence="2 3">
    <name type="scientific">Kitasatospora nipponensis</name>
    <dbReference type="NCBI Taxonomy" id="258049"/>
    <lineage>
        <taxon>Bacteria</taxon>
        <taxon>Bacillati</taxon>
        <taxon>Actinomycetota</taxon>
        <taxon>Actinomycetes</taxon>
        <taxon>Kitasatosporales</taxon>
        <taxon>Streptomycetaceae</taxon>
        <taxon>Kitasatospora</taxon>
    </lineage>
</organism>
<dbReference type="Proteomes" id="UP001500037">
    <property type="component" value="Unassembled WGS sequence"/>
</dbReference>
<evidence type="ECO:0000256" key="1">
    <source>
        <dbReference type="SAM" id="Phobius"/>
    </source>
</evidence>
<evidence type="ECO:0000313" key="2">
    <source>
        <dbReference type="EMBL" id="GAA1243992.1"/>
    </source>
</evidence>
<gene>
    <name evidence="2" type="ORF">GCM10009665_38500</name>
</gene>
<name>A0ABN1WC33_9ACTN</name>
<accession>A0ABN1WC33</accession>